<evidence type="ECO:0000256" key="3">
    <source>
        <dbReference type="ARBA" id="ARBA00023004"/>
    </source>
</evidence>
<dbReference type="Gene3D" id="1.20.58.480">
    <property type="match status" value="1"/>
</dbReference>
<dbReference type="InterPro" id="IPR037217">
    <property type="entry name" value="Trp/Indoleamine_2_3_dOase-like"/>
</dbReference>
<dbReference type="PANTHER" id="PTHR28657:SF5">
    <property type="entry name" value="INDOLEAMINE 2,3-DIOXYGENASE"/>
    <property type="match status" value="1"/>
</dbReference>
<evidence type="ECO:0008006" key="8">
    <source>
        <dbReference type="Google" id="ProtNLM"/>
    </source>
</evidence>
<keyword evidence="2 4" id="KW-0479">Metal-binding</keyword>
<dbReference type="SUPFAM" id="SSF140959">
    <property type="entry name" value="Indolic compounds 2,3-dioxygenase-like"/>
    <property type="match status" value="1"/>
</dbReference>
<sequence>MSLSLKKMLDNYRISHEVGFAMDRPSPTSFKNASLAPWIDIATQIPNLLKSNTLRSRIDSLPILSADLLDPDSIEEYHLAFVLLTHLSQAYIWGTIGVDAPSSTLPASISVPLVQVSRDLDIQPAFCYAAGTIWLYTEDATTHKPRCICSFTGTSDEDHFNLTTHNVERIAGRALVVGLTAARCAGSKQSDELTRCLSSMADILRECRTALVDMKTGCSPDVFYFQLRPYLSGSQAIPGGVLYQAGANSEEGDGTGVKYSMPGATAAQSPIFQALDLILGITHTENSGRSQFVEKMRKSMPAYHAQFLEDLKSLPSISQFIAGSHSVELKTAYNDVVGALAAFRSEHVQIVTLYVLSPSKRSQKPNDKDDNAPKQGSGGSGDLFALLKGMRDDTKASALNL</sequence>
<keyword evidence="3 4" id="KW-0408">Iron</keyword>
<dbReference type="STRING" id="933852.A0A0C3BJQ7"/>
<gene>
    <name evidence="6" type="ORF">M408DRAFT_326919</name>
</gene>
<keyword evidence="7" id="KW-1185">Reference proteome</keyword>
<protein>
    <recommendedName>
        <fullName evidence="8">Indoleamine 2,3-dioxygenase</fullName>
    </recommendedName>
</protein>
<dbReference type="GO" id="GO:0019441">
    <property type="term" value="P:L-tryptophan catabolic process to kynurenine"/>
    <property type="evidence" value="ECO:0007669"/>
    <property type="project" value="InterPro"/>
</dbReference>
<dbReference type="GO" id="GO:0046872">
    <property type="term" value="F:metal ion binding"/>
    <property type="evidence" value="ECO:0007669"/>
    <property type="project" value="UniProtKB-KW"/>
</dbReference>
<dbReference type="GO" id="GO:0020037">
    <property type="term" value="F:heme binding"/>
    <property type="evidence" value="ECO:0007669"/>
    <property type="project" value="InterPro"/>
</dbReference>
<evidence type="ECO:0000256" key="5">
    <source>
        <dbReference type="SAM" id="MobiDB-lite"/>
    </source>
</evidence>
<reference evidence="6 7" key="1">
    <citation type="submission" date="2014-04" db="EMBL/GenBank/DDBJ databases">
        <authorList>
            <consortium name="DOE Joint Genome Institute"/>
            <person name="Kuo A."/>
            <person name="Zuccaro A."/>
            <person name="Kohler A."/>
            <person name="Nagy L.G."/>
            <person name="Floudas D."/>
            <person name="Copeland A."/>
            <person name="Barry K.W."/>
            <person name="Cichocki N."/>
            <person name="Veneault-Fourrey C."/>
            <person name="LaButti K."/>
            <person name="Lindquist E.A."/>
            <person name="Lipzen A."/>
            <person name="Lundell T."/>
            <person name="Morin E."/>
            <person name="Murat C."/>
            <person name="Sun H."/>
            <person name="Tunlid A."/>
            <person name="Henrissat B."/>
            <person name="Grigoriev I.V."/>
            <person name="Hibbett D.S."/>
            <person name="Martin F."/>
            <person name="Nordberg H.P."/>
            <person name="Cantor M.N."/>
            <person name="Hua S.X."/>
        </authorList>
    </citation>
    <scope>NUCLEOTIDE SEQUENCE [LARGE SCALE GENOMIC DNA]</scope>
    <source>
        <strain evidence="6 7">MAFF 305830</strain>
    </source>
</reference>
<evidence type="ECO:0000313" key="6">
    <source>
        <dbReference type="EMBL" id="KIM32314.1"/>
    </source>
</evidence>
<dbReference type="PANTHER" id="PTHR28657">
    <property type="entry name" value="INDOLEAMINE 2,3-DIOXYGENASE"/>
    <property type="match status" value="1"/>
</dbReference>
<dbReference type="HOGENOM" id="CLU_010089_1_0_1"/>
<dbReference type="OrthoDB" id="540174at2759"/>
<evidence type="ECO:0000256" key="1">
    <source>
        <dbReference type="ARBA" id="ARBA00007119"/>
    </source>
</evidence>
<organism evidence="6 7">
    <name type="scientific">Serendipita vermifera MAFF 305830</name>
    <dbReference type="NCBI Taxonomy" id="933852"/>
    <lineage>
        <taxon>Eukaryota</taxon>
        <taxon>Fungi</taxon>
        <taxon>Dikarya</taxon>
        <taxon>Basidiomycota</taxon>
        <taxon>Agaricomycotina</taxon>
        <taxon>Agaricomycetes</taxon>
        <taxon>Sebacinales</taxon>
        <taxon>Serendipitaceae</taxon>
        <taxon>Serendipita</taxon>
    </lineage>
</organism>
<proteinExistence type="inferred from homology"/>
<dbReference type="InterPro" id="IPR000898">
    <property type="entry name" value="Indolamine_dOase"/>
</dbReference>
<evidence type="ECO:0000313" key="7">
    <source>
        <dbReference type="Proteomes" id="UP000054097"/>
    </source>
</evidence>
<evidence type="ECO:0000256" key="4">
    <source>
        <dbReference type="PIRSR" id="PIRSR600898-1"/>
    </source>
</evidence>
<dbReference type="GO" id="GO:0034354">
    <property type="term" value="P:'de novo' NAD+ biosynthetic process from L-tryptophan"/>
    <property type="evidence" value="ECO:0007669"/>
    <property type="project" value="TreeGrafter"/>
</dbReference>
<dbReference type="GO" id="GO:0005737">
    <property type="term" value="C:cytoplasm"/>
    <property type="evidence" value="ECO:0007669"/>
    <property type="project" value="TreeGrafter"/>
</dbReference>
<comment type="similarity">
    <text evidence="1">Belongs to the indoleamine 2,3-dioxygenase family.</text>
</comment>
<accession>A0A0C3BJQ7</accession>
<evidence type="ECO:0000256" key="2">
    <source>
        <dbReference type="ARBA" id="ARBA00022723"/>
    </source>
</evidence>
<dbReference type="AlphaFoldDB" id="A0A0C3BJQ7"/>
<dbReference type="Pfam" id="PF01231">
    <property type="entry name" value="IDO"/>
    <property type="match status" value="1"/>
</dbReference>
<name>A0A0C3BJQ7_SERVB</name>
<feature type="region of interest" description="Disordered" evidence="5">
    <location>
        <begin position="360"/>
        <end position="384"/>
    </location>
</feature>
<feature type="binding site" description="proximal binding residue" evidence="4">
    <location>
        <position position="347"/>
    </location>
    <ligand>
        <name>heme b</name>
        <dbReference type="ChEBI" id="CHEBI:60344"/>
    </ligand>
    <ligandPart>
        <name>Fe</name>
        <dbReference type="ChEBI" id="CHEBI:18248"/>
    </ligandPart>
</feature>
<dbReference type="GO" id="GO:0033754">
    <property type="term" value="F:indoleamine 2,3-dioxygenase activity"/>
    <property type="evidence" value="ECO:0007669"/>
    <property type="project" value="TreeGrafter"/>
</dbReference>
<keyword evidence="4" id="KW-0349">Heme</keyword>
<dbReference type="Proteomes" id="UP000054097">
    <property type="component" value="Unassembled WGS sequence"/>
</dbReference>
<reference evidence="7" key="2">
    <citation type="submission" date="2015-01" db="EMBL/GenBank/DDBJ databases">
        <title>Evolutionary Origins and Diversification of the Mycorrhizal Mutualists.</title>
        <authorList>
            <consortium name="DOE Joint Genome Institute"/>
            <consortium name="Mycorrhizal Genomics Consortium"/>
            <person name="Kohler A."/>
            <person name="Kuo A."/>
            <person name="Nagy L.G."/>
            <person name="Floudas D."/>
            <person name="Copeland A."/>
            <person name="Barry K.W."/>
            <person name="Cichocki N."/>
            <person name="Veneault-Fourrey C."/>
            <person name="LaButti K."/>
            <person name="Lindquist E.A."/>
            <person name="Lipzen A."/>
            <person name="Lundell T."/>
            <person name="Morin E."/>
            <person name="Murat C."/>
            <person name="Riley R."/>
            <person name="Ohm R."/>
            <person name="Sun H."/>
            <person name="Tunlid A."/>
            <person name="Henrissat B."/>
            <person name="Grigoriev I.V."/>
            <person name="Hibbett D.S."/>
            <person name="Martin F."/>
        </authorList>
    </citation>
    <scope>NUCLEOTIDE SEQUENCE [LARGE SCALE GENOMIC DNA]</scope>
    <source>
        <strain evidence="7">MAFF 305830</strain>
    </source>
</reference>
<dbReference type="EMBL" id="KN824280">
    <property type="protein sequence ID" value="KIM32314.1"/>
    <property type="molecule type" value="Genomic_DNA"/>
</dbReference>